<accession>A0ABT2JIX2</accession>
<evidence type="ECO:0000256" key="1">
    <source>
        <dbReference type="ARBA" id="ARBA00004496"/>
    </source>
</evidence>
<evidence type="ECO:0000313" key="6">
    <source>
        <dbReference type="Proteomes" id="UP001156441"/>
    </source>
</evidence>
<dbReference type="Pfam" id="PF14011">
    <property type="entry name" value="ESX-1_EspG"/>
    <property type="match status" value="1"/>
</dbReference>
<dbReference type="InterPro" id="IPR025734">
    <property type="entry name" value="EspG"/>
</dbReference>
<evidence type="ECO:0000313" key="5">
    <source>
        <dbReference type="EMBL" id="MCT2587825.1"/>
    </source>
</evidence>
<comment type="similarity">
    <text evidence="2">Belongs to the EspG family.</text>
</comment>
<gene>
    <name evidence="5" type="ORF">JT362_32395</name>
</gene>
<dbReference type="Proteomes" id="UP001156441">
    <property type="component" value="Unassembled WGS sequence"/>
</dbReference>
<comment type="subcellular location">
    <subcellularLocation>
        <location evidence="1">Cytoplasm</location>
    </subcellularLocation>
</comment>
<comment type="caution">
    <text evidence="5">The sequence shown here is derived from an EMBL/GenBank/DDBJ whole genome shotgun (WGS) entry which is preliminary data.</text>
</comment>
<dbReference type="EMBL" id="JAFFZE010000028">
    <property type="protein sequence ID" value="MCT2587825.1"/>
    <property type="molecule type" value="Genomic_DNA"/>
</dbReference>
<organism evidence="5 6">
    <name type="scientific">Actinophytocola gossypii</name>
    <dbReference type="NCBI Taxonomy" id="2812003"/>
    <lineage>
        <taxon>Bacteria</taxon>
        <taxon>Bacillati</taxon>
        <taxon>Actinomycetota</taxon>
        <taxon>Actinomycetes</taxon>
        <taxon>Pseudonocardiales</taxon>
        <taxon>Pseudonocardiaceae</taxon>
    </lineage>
</organism>
<proteinExistence type="inferred from homology"/>
<protein>
    <submittedName>
        <fullName evidence="5">ESX secretion-associated protein EspG</fullName>
    </submittedName>
</protein>
<evidence type="ECO:0000256" key="2">
    <source>
        <dbReference type="ARBA" id="ARBA00006411"/>
    </source>
</evidence>
<keyword evidence="6" id="KW-1185">Reference proteome</keyword>
<evidence type="ECO:0000256" key="4">
    <source>
        <dbReference type="ARBA" id="ARBA00023186"/>
    </source>
</evidence>
<dbReference type="RefSeq" id="WP_260195733.1">
    <property type="nucleotide sequence ID" value="NZ_JAFFZE010000028.1"/>
</dbReference>
<keyword evidence="4" id="KW-0143">Chaperone</keyword>
<sequence length="254" mass="27532">MGERITLSSLEYDVLWEHLELGPFRPVIAVRTPGATRAERAELRDKAWSSLAGRGLGRRHAVDERLAHLLGRLARPERELDVRFRLRSPARRSAALIGRAGRGATVAVLVEDTLELWNVRPDQVVGEAVRLLPAHPAGTGGSITLPAATLDRAAAKAGADADRFARALSRQGLGRSEARKLAEVLGGVVGLGHFGAASTAGGERRRATHVVSVYDSHAGRYLFTRKNEWVTLLPGTEQAVARQLDELLDEVDRA</sequence>
<name>A0ABT2JIX2_9PSEU</name>
<keyword evidence="3" id="KW-0963">Cytoplasm</keyword>
<reference evidence="5 6" key="1">
    <citation type="submission" date="2021-02" db="EMBL/GenBank/DDBJ databases">
        <title>Actinophytocola xerophila sp. nov., isolated from soil of cotton cropping field.</title>
        <authorList>
            <person name="Huang R."/>
            <person name="Chen X."/>
            <person name="Ge X."/>
            <person name="Liu W."/>
        </authorList>
    </citation>
    <scope>NUCLEOTIDE SEQUENCE [LARGE SCALE GENOMIC DNA]</scope>
    <source>
        <strain evidence="5 6">S1-96</strain>
    </source>
</reference>
<evidence type="ECO:0000256" key="3">
    <source>
        <dbReference type="ARBA" id="ARBA00022490"/>
    </source>
</evidence>